<dbReference type="InterPro" id="IPR011016">
    <property type="entry name" value="Znf_RING-CH"/>
</dbReference>
<keyword evidence="4" id="KW-0863">Zinc-finger</keyword>
<gene>
    <name evidence="14" type="ORF">AGLY_011603</name>
</gene>
<feature type="transmembrane region" description="Helical" evidence="12">
    <location>
        <begin position="246"/>
        <end position="267"/>
    </location>
</feature>
<name>A0A6G0TBZ8_APHGL</name>
<dbReference type="InterPro" id="IPR013083">
    <property type="entry name" value="Znf_RING/FYVE/PHD"/>
</dbReference>
<dbReference type="SUPFAM" id="SSF57850">
    <property type="entry name" value="RING/U-box"/>
    <property type="match status" value="1"/>
</dbReference>
<keyword evidence="6 12" id="KW-1133">Transmembrane helix</keyword>
<evidence type="ECO:0000256" key="7">
    <source>
        <dbReference type="ARBA" id="ARBA00023136"/>
    </source>
</evidence>
<keyword evidence="5" id="KW-0862">Zinc</keyword>
<comment type="caution">
    <text evidence="14">The sequence shown here is derived from an EMBL/GenBank/DDBJ whole genome shotgun (WGS) entry which is preliminary data.</text>
</comment>
<feature type="transmembrane region" description="Helical" evidence="12">
    <location>
        <begin position="110"/>
        <end position="130"/>
    </location>
</feature>
<dbReference type="OrthoDB" id="5817083at2759"/>
<sequence length="342" mass="39175">MENANISQHSSSCSQESSEQKHCWVCFGTDEDEYETNRDWVSPCKCRGSTRWVHQSCVQRWVDEKLKENLSIKAHCPQCHTQYIIVYDEVNCLVRILNKLDKTANQLCPFLAAGVVVSTLYWSAASYGAITMMQVMGEREAITMMENTDSYMLLLVLPSIPLSLILCKTINWEETLLLFVQRYTSHIPLLRTIMPSFLCEPINSSANTVQFNSVVNPTTTLCAALLLPTTATVVGNLLFNNSSYSYLQKTILGGLVYITVKGVFRIYQRQHNVIKEKTRKVIDYPETDSEEKTHDYQWDLLGFEVCFRQFAHYEDKYLAIQNNSHNTIIDSKTTIRSEPNSE</sequence>
<dbReference type="EMBL" id="VYZN01000044">
    <property type="protein sequence ID" value="KAE9529507.1"/>
    <property type="molecule type" value="Genomic_DNA"/>
</dbReference>
<dbReference type="CDD" id="cd16701">
    <property type="entry name" value="RING_CH-C4HC3_MARCH5"/>
    <property type="match status" value="1"/>
</dbReference>
<accession>A0A6G0TBZ8</accession>
<keyword evidence="15" id="KW-1185">Reference proteome</keyword>
<evidence type="ECO:0000256" key="6">
    <source>
        <dbReference type="ARBA" id="ARBA00022989"/>
    </source>
</evidence>
<feature type="domain" description="RING-CH-type" evidence="13">
    <location>
        <begin position="15"/>
        <end position="86"/>
    </location>
</feature>
<dbReference type="Gene3D" id="3.30.40.10">
    <property type="entry name" value="Zinc/RING finger domain, C3HC4 (zinc finger)"/>
    <property type="match status" value="1"/>
</dbReference>
<evidence type="ECO:0000313" key="15">
    <source>
        <dbReference type="Proteomes" id="UP000475862"/>
    </source>
</evidence>
<keyword evidence="2 12" id="KW-0812">Transmembrane</keyword>
<dbReference type="AlphaFoldDB" id="A0A6G0TBZ8"/>
<dbReference type="GO" id="GO:0008270">
    <property type="term" value="F:zinc ion binding"/>
    <property type="evidence" value="ECO:0007669"/>
    <property type="project" value="UniProtKB-KW"/>
</dbReference>
<dbReference type="PANTHER" id="PTHR46283">
    <property type="entry name" value="E3 UBIQUITIN-PROTEIN LIGASE MARCH5"/>
    <property type="match status" value="1"/>
</dbReference>
<protein>
    <recommendedName>
        <fullName evidence="8">E3 ubiquitin-protein ligase MARCHF5</fullName>
    </recommendedName>
    <alternativeName>
        <fullName evidence="10">Membrane-associated RING finger protein 5</fullName>
    </alternativeName>
    <alternativeName>
        <fullName evidence="9">Membrane-associated RING-CH protein V</fullName>
    </alternativeName>
    <alternativeName>
        <fullName evidence="11">RING-type E3 ubiquitin transferase MARCHF5</fullName>
    </alternativeName>
</protein>
<reference evidence="14 15" key="1">
    <citation type="submission" date="2019-08" db="EMBL/GenBank/DDBJ databases">
        <title>The genome of the soybean aphid Biotype 1, its phylome, world population structure and adaptation to the North American continent.</title>
        <authorList>
            <person name="Giordano R."/>
            <person name="Donthu R.K."/>
            <person name="Hernandez A.G."/>
            <person name="Wright C.L."/>
            <person name="Zimin A.V."/>
        </authorList>
    </citation>
    <scope>NUCLEOTIDE SEQUENCE [LARGE SCALE GENOMIC DNA]</scope>
    <source>
        <tissue evidence="14">Whole aphids</tissue>
    </source>
</reference>
<keyword evidence="7 12" id="KW-0472">Membrane</keyword>
<organism evidence="14 15">
    <name type="scientific">Aphis glycines</name>
    <name type="common">Soybean aphid</name>
    <dbReference type="NCBI Taxonomy" id="307491"/>
    <lineage>
        <taxon>Eukaryota</taxon>
        <taxon>Metazoa</taxon>
        <taxon>Ecdysozoa</taxon>
        <taxon>Arthropoda</taxon>
        <taxon>Hexapoda</taxon>
        <taxon>Insecta</taxon>
        <taxon>Pterygota</taxon>
        <taxon>Neoptera</taxon>
        <taxon>Paraneoptera</taxon>
        <taxon>Hemiptera</taxon>
        <taxon>Sternorrhyncha</taxon>
        <taxon>Aphidomorpha</taxon>
        <taxon>Aphidoidea</taxon>
        <taxon>Aphididae</taxon>
        <taxon>Aphidini</taxon>
        <taxon>Aphis</taxon>
        <taxon>Aphis</taxon>
    </lineage>
</organism>
<evidence type="ECO:0000313" key="14">
    <source>
        <dbReference type="EMBL" id="KAE9529507.1"/>
    </source>
</evidence>
<comment type="subcellular location">
    <subcellularLocation>
        <location evidence="1">Membrane</location>
        <topology evidence="1">Multi-pass membrane protein</topology>
    </subcellularLocation>
</comment>
<evidence type="ECO:0000256" key="10">
    <source>
        <dbReference type="ARBA" id="ARBA00043185"/>
    </source>
</evidence>
<evidence type="ECO:0000256" key="8">
    <source>
        <dbReference type="ARBA" id="ARBA00040151"/>
    </source>
</evidence>
<dbReference type="Proteomes" id="UP000475862">
    <property type="component" value="Unassembled WGS sequence"/>
</dbReference>
<evidence type="ECO:0000256" key="12">
    <source>
        <dbReference type="SAM" id="Phobius"/>
    </source>
</evidence>
<dbReference type="GO" id="GO:0016020">
    <property type="term" value="C:membrane"/>
    <property type="evidence" value="ECO:0007669"/>
    <property type="project" value="UniProtKB-SubCell"/>
</dbReference>
<proteinExistence type="predicted"/>
<evidence type="ECO:0000256" key="1">
    <source>
        <dbReference type="ARBA" id="ARBA00004141"/>
    </source>
</evidence>
<evidence type="ECO:0000259" key="13">
    <source>
        <dbReference type="PROSITE" id="PS51292"/>
    </source>
</evidence>
<evidence type="ECO:0000256" key="2">
    <source>
        <dbReference type="ARBA" id="ARBA00022692"/>
    </source>
</evidence>
<dbReference type="PROSITE" id="PS51292">
    <property type="entry name" value="ZF_RING_CH"/>
    <property type="match status" value="1"/>
</dbReference>
<evidence type="ECO:0000256" key="9">
    <source>
        <dbReference type="ARBA" id="ARBA00043044"/>
    </source>
</evidence>
<evidence type="ECO:0000256" key="11">
    <source>
        <dbReference type="ARBA" id="ARBA00043231"/>
    </source>
</evidence>
<feature type="transmembrane region" description="Helical" evidence="12">
    <location>
        <begin position="151"/>
        <end position="172"/>
    </location>
</feature>
<dbReference type="Pfam" id="PF12906">
    <property type="entry name" value="RINGv"/>
    <property type="match status" value="1"/>
</dbReference>
<evidence type="ECO:0000256" key="5">
    <source>
        <dbReference type="ARBA" id="ARBA00022833"/>
    </source>
</evidence>
<keyword evidence="3" id="KW-0479">Metal-binding</keyword>
<evidence type="ECO:0000256" key="4">
    <source>
        <dbReference type="ARBA" id="ARBA00022771"/>
    </source>
</evidence>
<dbReference type="SMART" id="SM00744">
    <property type="entry name" value="RINGv"/>
    <property type="match status" value="1"/>
</dbReference>
<evidence type="ECO:0000256" key="3">
    <source>
        <dbReference type="ARBA" id="ARBA00022723"/>
    </source>
</evidence>